<feature type="region of interest" description="Disordered" evidence="1">
    <location>
        <begin position="16"/>
        <end position="61"/>
    </location>
</feature>
<reference evidence="2" key="1">
    <citation type="submission" date="2021-10" db="EMBL/GenBank/DDBJ databases">
        <authorList>
            <person name="Piombo E."/>
        </authorList>
    </citation>
    <scope>NUCLEOTIDE SEQUENCE</scope>
</reference>
<keyword evidence="3" id="KW-1185">Reference proteome</keyword>
<dbReference type="AlphaFoldDB" id="A0A9N9W065"/>
<feature type="region of interest" description="Disordered" evidence="1">
    <location>
        <begin position="96"/>
        <end position="131"/>
    </location>
</feature>
<evidence type="ECO:0000313" key="3">
    <source>
        <dbReference type="Proteomes" id="UP000775872"/>
    </source>
</evidence>
<organism evidence="2 3">
    <name type="scientific">Clonostachys solani</name>
    <dbReference type="NCBI Taxonomy" id="160281"/>
    <lineage>
        <taxon>Eukaryota</taxon>
        <taxon>Fungi</taxon>
        <taxon>Dikarya</taxon>
        <taxon>Ascomycota</taxon>
        <taxon>Pezizomycotina</taxon>
        <taxon>Sordariomycetes</taxon>
        <taxon>Hypocreomycetidae</taxon>
        <taxon>Hypocreales</taxon>
        <taxon>Bionectriaceae</taxon>
        <taxon>Clonostachys</taxon>
    </lineage>
</organism>
<evidence type="ECO:0000256" key="1">
    <source>
        <dbReference type="SAM" id="MobiDB-lite"/>
    </source>
</evidence>
<dbReference type="OrthoDB" id="10534546at2759"/>
<dbReference type="EMBL" id="CABFOC020000003">
    <property type="protein sequence ID" value="CAH0043705.1"/>
    <property type="molecule type" value="Genomic_DNA"/>
</dbReference>
<sequence length="131" mass="13957">MVGSSVQSVQVSVLRANHGPTACRGQAHEPRDRGIVPAKGPSDDSGDGPKSTYYSAEEAKGTWQSLRARTRWNTHAPEPDTKRLVRTTISTEFVAFSDSPGLDTGQWSSSPASPLGEFDAGQPSAVNIHPL</sequence>
<dbReference type="Proteomes" id="UP000775872">
    <property type="component" value="Unassembled WGS sequence"/>
</dbReference>
<name>A0A9N9W065_9HYPO</name>
<protein>
    <submittedName>
        <fullName evidence="2">Uncharacterized protein</fullName>
    </submittedName>
</protein>
<gene>
    <name evidence="2" type="ORF">CSOL1703_00009589</name>
</gene>
<proteinExistence type="predicted"/>
<accession>A0A9N9W065</accession>
<comment type="caution">
    <text evidence="2">The sequence shown here is derived from an EMBL/GenBank/DDBJ whole genome shotgun (WGS) entry which is preliminary data.</text>
</comment>
<evidence type="ECO:0000313" key="2">
    <source>
        <dbReference type="EMBL" id="CAH0043705.1"/>
    </source>
</evidence>